<evidence type="ECO:0000256" key="1">
    <source>
        <dbReference type="SAM" id="MobiDB-lite"/>
    </source>
</evidence>
<evidence type="ECO:0000313" key="3">
    <source>
        <dbReference type="Proteomes" id="UP001215598"/>
    </source>
</evidence>
<dbReference type="Proteomes" id="UP001215598">
    <property type="component" value="Unassembled WGS sequence"/>
</dbReference>
<accession>A0AAD7KHG8</accession>
<gene>
    <name evidence="2" type="ORF">B0H16DRAFT_1295785</name>
</gene>
<feature type="compositionally biased region" description="Basic and acidic residues" evidence="1">
    <location>
        <begin position="78"/>
        <end position="92"/>
    </location>
</feature>
<dbReference type="AlphaFoldDB" id="A0AAD7KHG8"/>
<organism evidence="2 3">
    <name type="scientific">Mycena metata</name>
    <dbReference type="NCBI Taxonomy" id="1033252"/>
    <lineage>
        <taxon>Eukaryota</taxon>
        <taxon>Fungi</taxon>
        <taxon>Dikarya</taxon>
        <taxon>Basidiomycota</taxon>
        <taxon>Agaricomycotina</taxon>
        <taxon>Agaricomycetes</taxon>
        <taxon>Agaricomycetidae</taxon>
        <taxon>Agaricales</taxon>
        <taxon>Marasmiineae</taxon>
        <taxon>Mycenaceae</taxon>
        <taxon>Mycena</taxon>
    </lineage>
</organism>
<evidence type="ECO:0000313" key="2">
    <source>
        <dbReference type="EMBL" id="KAJ7785754.1"/>
    </source>
</evidence>
<keyword evidence="3" id="KW-1185">Reference proteome</keyword>
<sequence>MATSGSSNDGGVVPVRLLSDPNLNFCPDFASDDFSDIRDSMGDLTSDEAAAKLTQSWTKGNDKKKEKWAHQLAADRVEAQAAEDARQKKADEEAATAAKAVEDERLETEKKKPKLGDFDANREAPSFLESRISPFAQNKIDNKKYCLLYPFTPRGLAEAAAAALSSNDDVSSVRLSQSDDNQLTVQSGPASTAHKNMVRDNQLAWREFDLGKTRFLKEIIRAGWPTSHVDALSKFFFLIMNYDTIRNRPGGEQILMTYADRIRWDWHQMLGTSESFNISIINHELLRSISDEVFNARREKVLSG</sequence>
<protein>
    <submittedName>
        <fullName evidence="2">Uncharacterized protein</fullName>
    </submittedName>
</protein>
<feature type="region of interest" description="Disordered" evidence="1">
    <location>
        <begin position="78"/>
        <end position="111"/>
    </location>
</feature>
<name>A0AAD7KHG8_9AGAR</name>
<comment type="caution">
    <text evidence="2">The sequence shown here is derived from an EMBL/GenBank/DDBJ whole genome shotgun (WGS) entry which is preliminary data.</text>
</comment>
<reference evidence="2" key="1">
    <citation type="submission" date="2023-03" db="EMBL/GenBank/DDBJ databases">
        <title>Massive genome expansion in bonnet fungi (Mycena s.s.) driven by repeated elements and novel gene families across ecological guilds.</title>
        <authorList>
            <consortium name="Lawrence Berkeley National Laboratory"/>
            <person name="Harder C.B."/>
            <person name="Miyauchi S."/>
            <person name="Viragh M."/>
            <person name="Kuo A."/>
            <person name="Thoen E."/>
            <person name="Andreopoulos B."/>
            <person name="Lu D."/>
            <person name="Skrede I."/>
            <person name="Drula E."/>
            <person name="Henrissat B."/>
            <person name="Morin E."/>
            <person name="Kohler A."/>
            <person name="Barry K."/>
            <person name="LaButti K."/>
            <person name="Morin E."/>
            <person name="Salamov A."/>
            <person name="Lipzen A."/>
            <person name="Mereny Z."/>
            <person name="Hegedus B."/>
            <person name="Baldrian P."/>
            <person name="Stursova M."/>
            <person name="Weitz H."/>
            <person name="Taylor A."/>
            <person name="Grigoriev I.V."/>
            <person name="Nagy L.G."/>
            <person name="Martin F."/>
            <person name="Kauserud H."/>
        </authorList>
    </citation>
    <scope>NUCLEOTIDE SEQUENCE</scope>
    <source>
        <strain evidence="2">CBHHK182m</strain>
    </source>
</reference>
<proteinExistence type="predicted"/>
<feature type="compositionally biased region" description="Basic and acidic residues" evidence="1">
    <location>
        <begin position="100"/>
        <end position="111"/>
    </location>
</feature>
<dbReference type="EMBL" id="JARKIB010000001">
    <property type="protein sequence ID" value="KAJ7785754.1"/>
    <property type="molecule type" value="Genomic_DNA"/>
</dbReference>